<sequence length="263" mass="28207">MPDLDSFGPDDPVLVSPRYLAGPGLEQPPLAAAMVWSSLKNAGWSTYTPDEWRPLLCTSPCQLVRAAHMPNATDSGWKTVVYEDALAAPWWTASWSAETPAELLTDFHRALAEAHATGSLHSLSSATAVYLPLLNAGWSHTVDERGNQRFTSPDRLATVNGDRRPSHVSDAWSIDVAPGTTGRCRWSGRFSKQVPNALVAAFTTSLADTTPVYRRAGTLPKELGSYLATEPAPPSAPGRSETAAPAPVLPPAGPGQSTTRRRR</sequence>
<gene>
    <name evidence="3" type="ORF">OG442_06745</name>
</gene>
<feature type="domain" description="DUF317" evidence="2">
    <location>
        <begin position="151"/>
        <end position="212"/>
    </location>
</feature>
<dbReference type="Proteomes" id="UP001432209">
    <property type="component" value="Chromosome"/>
</dbReference>
<dbReference type="RefSeq" id="WP_329074905.1">
    <property type="nucleotide sequence ID" value="NZ_CP109495.1"/>
</dbReference>
<name>A0ABZ1ZXS3_STRNV</name>
<proteinExistence type="predicted"/>
<evidence type="ECO:0000313" key="4">
    <source>
        <dbReference type="Proteomes" id="UP001432209"/>
    </source>
</evidence>
<dbReference type="Pfam" id="PF03771">
    <property type="entry name" value="SPDY"/>
    <property type="match status" value="2"/>
</dbReference>
<dbReference type="EMBL" id="CP109495">
    <property type="protein sequence ID" value="WUX51262.1"/>
    <property type="molecule type" value="Genomic_DNA"/>
</dbReference>
<protein>
    <submittedName>
        <fullName evidence="3">DUF317 domain-containing protein</fullName>
    </submittedName>
</protein>
<accession>A0ABZ1ZXS3</accession>
<keyword evidence="4" id="KW-1185">Reference proteome</keyword>
<organism evidence="3 4">
    <name type="scientific">Streptomyces niveus</name>
    <name type="common">Streptomyces spheroides</name>
    <dbReference type="NCBI Taxonomy" id="193462"/>
    <lineage>
        <taxon>Bacteria</taxon>
        <taxon>Bacillati</taxon>
        <taxon>Actinomycetota</taxon>
        <taxon>Actinomycetes</taxon>
        <taxon>Kitasatosporales</taxon>
        <taxon>Streptomycetaceae</taxon>
        <taxon>Streptomyces</taxon>
    </lineage>
</organism>
<evidence type="ECO:0000259" key="2">
    <source>
        <dbReference type="Pfam" id="PF03771"/>
    </source>
</evidence>
<dbReference type="InterPro" id="IPR005523">
    <property type="entry name" value="DUF317_SPDY"/>
</dbReference>
<evidence type="ECO:0000313" key="3">
    <source>
        <dbReference type="EMBL" id="WUX51262.1"/>
    </source>
</evidence>
<reference evidence="3" key="1">
    <citation type="submission" date="2022-10" db="EMBL/GenBank/DDBJ databases">
        <title>The complete genomes of actinobacterial strains from the NBC collection.</title>
        <authorList>
            <person name="Joergensen T.S."/>
            <person name="Alvarez Arevalo M."/>
            <person name="Sterndorff E.B."/>
            <person name="Faurdal D."/>
            <person name="Vuksanovic O."/>
            <person name="Mourched A.-S."/>
            <person name="Charusanti P."/>
            <person name="Shaw S."/>
            <person name="Blin K."/>
            <person name="Weber T."/>
        </authorList>
    </citation>
    <scope>NUCLEOTIDE SEQUENCE</scope>
    <source>
        <strain evidence="3">NBC_01432</strain>
    </source>
</reference>
<feature type="region of interest" description="Disordered" evidence="1">
    <location>
        <begin position="224"/>
        <end position="263"/>
    </location>
</feature>
<evidence type="ECO:0000256" key="1">
    <source>
        <dbReference type="SAM" id="MobiDB-lite"/>
    </source>
</evidence>
<feature type="domain" description="DUF317" evidence="2">
    <location>
        <begin position="58"/>
        <end position="113"/>
    </location>
</feature>